<dbReference type="EMBL" id="UZAK01046768">
    <property type="protein sequence ID" value="VDP75718.1"/>
    <property type="molecule type" value="Genomic_DNA"/>
</dbReference>
<reference evidence="4 5" key="2">
    <citation type="submission" date="2018-11" db="EMBL/GenBank/DDBJ databases">
        <authorList>
            <consortium name="Pathogen Informatics"/>
        </authorList>
    </citation>
    <scope>NUCLEOTIDE SEQUENCE [LARGE SCALE GENOMIC DNA]</scope>
    <source>
        <strain evidence="4">Dakar</strain>
        <strain evidence="5">Dakar, Senegal</strain>
    </source>
</reference>
<dbReference type="Proteomes" id="UP000279833">
    <property type="component" value="Unassembled WGS sequence"/>
</dbReference>
<dbReference type="SUPFAM" id="SSF49899">
    <property type="entry name" value="Concanavalin A-like lectins/glucanases"/>
    <property type="match status" value="1"/>
</dbReference>
<dbReference type="InterPro" id="IPR013320">
    <property type="entry name" value="ConA-like_dom_sf"/>
</dbReference>
<protein>
    <submittedName>
        <fullName evidence="6">LAM_G_DOMAIN domain-containing protein</fullName>
    </submittedName>
</protein>
<comment type="caution">
    <text evidence="1">Lacks conserved residue(s) required for the propagation of feature annotation.</text>
</comment>
<name>A0A183L2I8_9TREM</name>
<dbReference type="Gene3D" id="2.60.120.200">
    <property type="match status" value="1"/>
</dbReference>
<reference evidence="6" key="1">
    <citation type="submission" date="2016-06" db="UniProtKB">
        <authorList>
            <consortium name="WormBaseParasite"/>
        </authorList>
    </citation>
    <scope>IDENTIFICATION</scope>
</reference>
<evidence type="ECO:0000259" key="3">
    <source>
        <dbReference type="PROSITE" id="PS50025"/>
    </source>
</evidence>
<dbReference type="AlphaFoldDB" id="A0A183L2I8"/>
<gene>
    <name evidence="4" type="ORF">SCUD_LOCUS21541</name>
</gene>
<proteinExistence type="predicted"/>
<evidence type="ECO:0000256" key="1">
    <source>
        <dbReference type="PROSITE-ProRule" id="PRU00122"/>
    </source>
</evidence>
<evidence type="ECO:0000313" key="5">
    <source>
        <dbReference type="Proteomes" id="UP000279833"/>
    </source>
</evidence>
<sequence>MELSRLNSALSSRNDGQLQYDGPNRAPSREIYNEPDEELPPVDPAREILINFGGLTVYKYRGLIRFTSDFNIRLRLRTNKMNGLILLMVEQDSLNPQHDLSSSSILNQPVTQITTNSEFVSIVLRNGRVELLLNLVTSRKTKDQSWNINNNQNDNPIFNRLMPIQARHKVNDGEWHMIQAMGLENKI</sequence>
<evidence type="ECO:0000313" key="4">
    <source>
        <dbReference type="EMBL" id="VDP75718.1"/>
    </source>
</evidence>
<keyword evidence="5" id="KW-1185">Reference proteome</keyword>
<evidence type="ECO:0000313" key="6">
    <source>
        <dbReference type="WBParaSite" id="SCUD_0002154401-mRNA-1"/>
    </source>
</evidence>
<feature type="domain" description="Laminin G" evidence="3">
    <location>
        <begin position="47"/>
        <end position="187"/>
    </location>
</feature>
<dbReference type="WBParaSite" id="SCUD_0002154401-mRNA-1">
    <property type="protein sequence ID" value="SCUD_0002154401-mRNA-1"/>
    <property type="gene ID" value="SCUD_0002154401"/>
</dbReference>
<accession>A0A183L2I8</accession>
<dbReference type="InterPro" id="IPR001791">
    <property type="entry name" value="Laminin_G"/>
</dbReference>
<feature type="region of interest" description="Disordered" evidence="2">
    <location>
        <begin position="1"/>
        <end position="39"/>
    </location>
</feature>
<feature type="compositionally biased region" description="Low complexity" evidence="2">
    <location>
        <begin position="1"/>
        <end position="14"/>
    </location>
</feature>
<dbReference type="PROSITE" id="PS50025">
    <property type="entry name" value="LAM_G_DOMAIN"/>
    <property type="match status" value="1"/>
</dbReference>
<organism evidence="6">
    <name type="scientific">Schistosoma curassoni</name>
    <dbReference type="NCBI Taxonomy" id="6186"/>
    <lineage>
        <taxon>Eukaryota</taxon>
        <taxon>Metazoa</taxon>
        <taxon>Spiralia</taxon>
        <taxon>Lophotrochozoa</taxon>
        <taxon>Platyhelminthes</taxon>
        <taxon>Trematoda</taxon>
        <taxon>Digenea</taxon>
        <taxon>Strigeidida</taxon>
        <taxon>Schistosomatoidea</taxon>
        <taxon>Schistosomatidae</taxon>
        <taxon>Schistosoma</taxon>
    </lineage>
</organism>
<evidence type="ECO:0000256" key="2">
    <source>
        <dbReference type="SAM" id="MobiDB-lite"/>
    </source>
</evidence>